<gene>
    <name evidence="3" type="primary">bipA</name>
    <name evidence="5" type="ORF">CLV34_0482</name>
</gene>
<dbReference type="NCBIfam" id="TIGR01394">
    <property type="entry name" value="TypA_BipA"/>
    <property type="match status" value="1"/>
</dbReference>
<dbReference type="Gene3D" id="3.30.70.870">
    <property type="entry name" value="Elongation Factor G (Translational Gtpase), domain 3"/>
    <property type="match status" value="1"/>
</dbReference>
<dbReference type="NCBIfam" id="TIGR00231">
    <property type="entry name" value="small_GTP"/>
    <property type="match status" value="1"/>
</dbReference>
<reference evidence="5 6" key="1">
    <citation type="submission" date="2017-11" db="EMBL/GenBank/DDBJ databases">
        <title>Genomic Encyclopedia of Archaeal and Bacterial Type Strains, Phase II (KMG-II): From Individual Species to Whole Genera.</title>
        <authorList>
            <person name="Goeker M."/>
        </authorList>
    </citation>
    <scope>NUCLEOTIDE SEQUENCE [LARGE SCALE GENOMIC DNA]</scope>
    <source>
        <strain evidence="5 6">DSM 22413</strain>
    </source>
</reference>
<dbReference type="SUPFAM" id="SSF54980">
    <property type="entry name" value="EF-G C-terminal domain-like"/>
    <property type="match status" value="2"/>
</dbReference>
<dbReference type="CDD" id="cd03691">
    <property type="entry name" value="BipA_TypA_II"/>
    <property type="match status" value="1"/>
</dbReference>
<dbReference type="GO" id="GO:0019843">
    <property type="term" value="F:rRNA binding"/>
    <property type="evidence" value="ECO:0007669"/>
    <property type="project" value="UniProtKB-KW"/>
</dbReference>
<evidence type="ECO:0000313" key="6">
    <source>
        <dbReference type="Proteomes" id="UP000231586"/>
    </source>
</evidence>
<keyword evidence="6" id="KW-1185">Reference proteome</keyword>
<dbReference type="FunFam" id="3.30.70.240:FF:000002">
    <property type="entry name" value="GTP-binding protein TypA"/>
    <property type="match status" value="1"/>
</dbReference>
<dbReference type="GO" id="GO:0000027">
    <property type="term" value="P:ribosomal large subunit assembly"/>
    <property type="evidence" value="ECO:0007669"/>
    <property type="project" value="UniProtKB-UniRule"/>
</dbReference>
<dbReference type="GO" id="GO:1990904">
    <property type="term" value="C:ribonucleoprotein complex"/>
    <property type="evidence" value="ECO:0007669"/>
    <property type="project" value="TreeGrafter"/>
</dbReference>
<comment type="subcellular location">
    <subcellularLocation>
        <location evidence="3">Cytoplasm</location>
    </subcellularLocation>
    <text evidence="3">Binds to ribosomes.</text>
</comment>
<dbReference type="PRINTS" id="PR00315">
    <property type="entry name" value="ELONGATNFCT"/>
</dbReference>
<feature type="domain" description="Tr-type G" evidence="4">
    <location>
        <begin position="39"/>
        <end position="260"/>
    </location>
</feature>
<protein>
    <recommendedName>
        <fullName evidence="3">Large ribosomal subunit assembly factor BipA</fullName>
        <ecNumber evidence="3">3.6.5.-</ecNumber>
    </recommendedName>
    <alternativeName>
        <fullName evidence="3">GTP-binding protein BipA</fullName>
    </alternativeName>
</protein>
<keyword evidence="3" id="KW-0378">Hydrolase</keyword>
<dbReference type="EC" id="3.6.5.-" evidence="3"/>
<dbReference type="InterPro" id="IPR047041">
    <property type="entry name" value="BipA_GTP-bd_dom"/>
</dbReference>
<dbReference type="GO" id="GO:0000049">
    <property type="term" value="F:tRNA binding"/>
    <property type="evidence" value="ECO:0007669"/>
    <property type="project" value="UniProtKB-KW"/>
</dbReference>
<dbReference type="InterPro" id="IPR035647">
    <property type="entry name" value="EFG_III/V"/>
</dbReference>
<dbReference type="CDD" id="cd16263">
    <property type="entry name" value="BipA_III"/>
    <property type="match status" value="1"/>
</dbReference>
<dbReference type="Pfam" id="PF00679">
    <property type="entry name" value="EFG_C"/>
    <property type="match status" value="1"/>
</dbReference>
<dbReference type="Gene3D" id="3.40.50.300">
    <property type="entry name" value="P-loop containing nucleotide triphosphate hydrolases"/>
    <property type="match status" value="1"/>
</dbReference>
<accession>A0A2M8WUM3</accession>
<dbReference type="InterPro" id="IPR000795">
    <property type="entry name" value="T_Tr_GTP-bd_dom"/>
</dbReference>
<keyword evidence="3" id="KW-0820">tRNA-binding</keyword>
<dbReference type="InterPro" id="IPR048876">
    <property type="entry name" value="BipA_C"/>
</dbReference>
<dbReference type="InterPro" id="IPR000640">
    <property type="entry name" value="EFG_V-like"/>
</dbReference>
<dbReference type="GO" id="GO:0043022">
    <property type="term" value="F:ribosome binding"/>
    <property type="evidence" value="ECO:0007669"/>
    <property type="project" value="UniProtKB-UniRule"/>
</dbReference>
<dbReference type="InterPro" id="IPR035651">
    <property type="entry name" value="BipA_V"/>
</dbReference>
<proteinExistence type="inferred from homology"/>
<evidence type="ECO:0000256" key="1">
    <source>
        <dbReference type="ARBA" id="ARBA00022741"/>
    </source>
</evidence>
<keyword evidence="1 3" id="KW-0547">Nucleotide-binding</keyword>
<dbReference type="PROSITE" id="PS51722">
    <property type="entry name" value="G_TR_2"/>
    <property type="match status" value="1"/>
</dbReference>
<evidence type="ECO:0000256" key="3">
    <source>
        <dbReference type="HAMAP-Rule" id="MF_00849"/>
    </source>
</evidence>
<evidence type="ECO:0000256" key="2">
    <source>
        <dbReference type="ARBA" id="ARBA00023134"/>
    </source>
</evidence>
<dbReference type="InterPro" id="IPR047043">
    <property type="entry name" value="BipA_III"/>
</dbReference>
<dbReference type="HAMAP" id="MF_00849">
    <property type="entry name" value="BipA"/>
    <property type="match status" value="1"/>
</dbReference>
<keyword evidence="3" id="KW-0699">rRNA-binding</keyword>
<dbReference type="InterPro" id="IPR009000">
    <property type="entry name" value="Transl_B-barrel_sf"/>
</dbReference>
<dbReference type="InterPro" id="IPR047042">
    <property type="entry name" value="BipA_II"/>
</dbReference>
<feature type="binding site" evidence="3">
    <location>
        <begin position="51"/>
        <end position="56"/>
    </location>
    <ligand>
        <name>GTP</name>
        <dbReference type="ChEBI" id="CHEBI:37565"/>
    </ligand>
</feature>
<dbReference type="InterPro" id="IPR004161">
    <property type="entry name" value="EFTu-like_2"/>
</dbReference>
<dbReference type="GO" id="GO:0005525">
    <property type="term" value="F:GTP binding"/>
    <property type="evidence" value="ECO:0007669"/>
    <property type="project" value="UniProtKB-UniRule"/>
</dbReference>
<dbReference type="GO" id="GO:0005829">
    <property type="term" value="C:cytosol"/>
    <property type="evidence" value="ECO:0007669"/>
    <property type="project" value="TreeGrafter"/>
</dbReference>
<dbReference type="AlphaFoldDB" id="A0A2M8WUM3"/>
<dbReference type="InterPro" id="IPR042116">
    <property type="entry name" value="TypA/BipA_C"/>
</dbReference>
<evidence type="ECO:0000313" key="5">
    <source>
        <dbReference type="EMBL" id="PJI94637.1"/>
    </source>
</evidence>
<dbReference type="CDD" id="cd01891">
    <property type="entry name" value="TypA_BipA"/>
    <property type="match status" value="1"/>
</dbReference>
<dbReference type="FunFam" id="3.30.70.870:FF:000003">
    <property type="entry name" value="GTP-binding protein TypA"/>
    <property type="match status" value="1"/>
</dbReference>
<dbReference type="EMBL" id="PGTZ01000006">
    <property type="protein sequence ID" value="PJI94637.1"/>
    <property type="molecule type" value="Genomic_DNA"/>
</dbReference>
<dbReference type="SMART" id="SM00838">
    <property type="entry name" value="EFG_C"/>
    <property type="match status" value="1"/>
</dbReference>
<keyword evidence="2 3" id="KW-0342">GTP-binding</keyword>
<keyword evidence="3" id="KW-0963">Cytoplasm</keyword>
<dbReference type="GO" id="GO:0003924">
    <property type="term" value="F:GTPase activity"/>
    <property type="evidence" value="ECO:0007669"/>
    <property type="project" value="UniProtKB-UniRule"/>
</dbReference>
<comment type="caution">
    <text evidence="5">The sequence shown here is derived from an EMBL/GenBank/DDBJ whole genome shotgun (WGS) entry which is preliminary data.</text>
</comment>
<keyword evidence="3" id="KW-0690">Ribosome biogenesis</keyword>
<dbReference type="Gene3D" id="2.40.50.250">
    <property type="entry name" value="bipa protein"/>
    <property type="match status" value="1"/>
</dbReference>
<comment type="catalytic activity">
    <reaction evidence="3">
        <text>GTP + H2O = GDP + phosphate + H(+)</text>
        <dbReference type="Rhea" id="RHEA:19669"/>
        <dbReference type="ChEBI" id="CHEBI:15377"/>
        <dbReference type="ChEBI" id="CHEBI:15378"/>
        <dbReference type="ChEBI" id="CHEBI:37565"/>
        <dbReference type="ChEBI" id="CHEBI:43474"/>
        <dbReference type="ChEBI" id="CHEBI:58189"/>
    </reaction>
</comment>
<dbReference type="PANTHER" id="PTHR42908">
    <property type="entry name" value="TRANSLATION ELONGATION FACTOR-RELATED"/>
    <property type="match status" value="1"/>
</dbReference>
<comment type="subunit">
    <text evidence="3">Monomer.</text>
</comment>
<dbReference type="CDD" id="cd03710">
    <property type="entry name" value="BipA_TypA_C"/>
    <property type="match status" value="1"/>
</dbReference>
<dbReference type="Gene3D" id="3.30.70.240">
    <property type="match status" value="1"/>
</dbReference>
<keyword evidence="3" id="KW-0694">RNA-binding</keyword>
<dbReference type="FunFam" id="2.40.50.250:FF:000001">
    <property type="entry name" value="GTP-binding protein TypA"/>
    <property type="match status" value="1"/>
</dbReference>
<dbReference type="Proteomes" id="UP000231586">
    <property type="component" value="Unassembled WGS sequence"/>
</dbReference>
<dbReference type="InterPro" id="IPR005225">
    <property type="entry name" value="Small_GTP-bd"/>
</dbReference>
<comment type="function">
    <text evidence="3">A 50S ribosomal subunit assembly protein with GTPase activity, required for 50S subunit assembly at low temperatures, may also play a role in translation. Binds GTP and analogs. Binds the 70S ribosome between the 30S and 50S subunits, in a similar position as ribosome-bound EF-G; it contacts a number of ribosomal proteins, both rRNAs and the A-site tRNA.</text>
</comment>
<dbReference type="SUPFAM" id="SSF52540">
    <property type="entry name" value="P-loop containing nucleoside triphosphate hydrolases"/>
    <property type="match status" value="1"/>
</dbReference>
<dbReference type="SUPFAM" id="SSF50447">
    <property type="entry name" value="Translation proteins"/>
    <property type="match status" value="1"/>
</dbReference>
<organism evidence="5 6">
    <name type="scientific">Luteimicrobium subarcticum</name>
    <dbReference type="NCBI Taxonomy" id="620910"/>
    <lineage>
        <taxon>Bacteria</taxon>
        <taxon>Bacillati</taxon>
        <taxon>Actinomycetota</taxon>
        <taxon>Actinomycetes</taxon>
        <taxon>Micrococcales</taxon>
        <taxon>Luteimicrobium</taxon>
    </lineage>
</organism>
<evidence type="ECO:0000259" key="4">
    <source>
        <dbReference type="PROSITE" id="PS51722"/>
    </source>
</evidence>
<dbReference type="Pfam" id="PF21018">
    <property type="entry name" value="BipA_C"/>
    <property type="match status" value="1"/>
</dbReference>
<dbReference type="InterPro" id="IPR027417">
    <property type="entry name" value="P-loop_NTPase"/>
</dbReference>
<feature type="binding site" evidence="3">
    <location>
        <begin position="175"/>
        <end position="178"/>
    </location>
    <ligand>
        <name>GTP</name>
        <dbReference type="ChEBI" id="CHEBI:37565"/>
    </ligand>
</feature>
<dbReference type="Pfam" id="PF03144">
    <property type="entry name" value="GTP_EFTU_D2"/>
    <property type="match status" value="1"/>
</dbReference>
<dbReference type="Pfam" id="PF00009">
    <property type="entry name" value="GTP_EFTU"/>
    <property type="match status" value="1"/>
</dbReference>
<sequence length="670" mass="72662">MGENSARETAHPADDRPHFFFLEIGSFMPEATVNTAVRPDLRNVAIVAHVDHGKTTLVDAMLKQSGAFSAHQQVDDRVMDSGDLEREKGITILAKNTAVRYAGPAAAAVGQAEGITINVIDTPGHADFGGEVERGLSMVDGVVLLVDASEGPLPQTRFVLRKALAAKLPVILVVNKVDRPDARIDEVVAESTDLLLGLASDLADEVPDLDLDAVLDVPVVYAAAKVGRASLQQPEDGGLPVDEDLEPLFHTILEKIPAPTYDEGAPLQAHVTNLDASPFLGRLALLRIFNGTLRKGQNVAWARHDGSLQTVRITELLETKALDRVPTDSAGPGDIVAVAGIEDITIGETLTDVDDPRPLPLITVDDPAISMTVGINTSPLAGKGGKGHKVTARQVKDRLDKELVGNVSLRVVPTDRPDAWEVQGRGELALAILVEQMRREGFELTVGKPQVVTKKVDGKVLEPMERMTIDVPEEYLGSVTQLMAQRKGRMETMSNHGTGWVRMEFVVPARGLIGFRTRFLTDTRGTGIASSLAEGYEPWAGPIETRNNGSLVADRAGAVTPFAMINLQERGSFFVDPTQEVYEGMIVGENSRNEDMDVNITKEKKLTNMRSSTADNFENLVPPKHLTLEESLEFAREDECVEITPEVVRIRKVVLDATERARATARSKRG</sequence>
<dbReference type="Gene3D" id="2.40.30.10">
    <property type="entry name" value="Translation factors"/>
    <property type="match status" value="1"/>
</dbReference>
<dbReference type="PANTHER" id="PTHR42908:SF8">
    <property type="entry name" value="TR-TYPE G DOMAIN-CONTAINING PROTEIN"/>
    <property type="match status" value="1"/>
</dbReference>
<comment type="similarity">
    <text evidence="3">Belongs to the TRAFAC class translation factor GTPase superfamily. Classic translation factor GTPase family. BipA subfamily.</text>
</comment>
<dbReference type="InterPro" id="IPR006298">
    <property type="entry name" value="BipA"/>
</dbReference>
<name>A0A2M8WUM3_9MICO</name>